<accession>A0ABQ0MDL2</accession>
<organism evidence="2 3">
    <name type="scientific">Geoanaerobacter pelophilus</name>
    <dbReference type="NCBI Taxonomy" id="60036"/>
    <lineage>
        <taxon>Bacteria</taxon>
        <taxon>Pseudomonadati</taxon>
        <taxon>Thermodesulfobacteriota</taxon>
        <taxon>Desulfuromonadia</taxon>
        <taxon>Geobacterales</taxon>
        <taxon>Geobacteraceae</taxon>
        <taxon>Geoanaerobacter</taxon>
    </lineage>
</organism>
<sequence>MSLTPRKRTGLEFLDLPADVCSTEELEGTLADLRVVNRYLGDTRALLKHLSAQIDGNEAVSLLDVATGSADLPVAVANWARKRGIGISVTGVDINLRSIEIARKVTVGYPEITLKVADALALPFPDRSFDYVVCSKTLHHMKDPEAVSLIREMLRVARRGFLIIDLRRSWIAYGLIYTLTRIFTRNRITRYDGPLSVLKSFTAAELSGLASQAGATSFSIRREPFWLLVLSGETG</sequence>
<dbReference type="GO" id="GO:0032259">
    <property type="term" value="P:methylation"/>
    <property type="evidence" value="ECO:0007669"/>
    <property type="project" value="UniProtKB-KW"/>
</dbReference>
<dbReference type="CDD" id="cd02440">
    <property type="entry name" value="AdoMet_MTases"/>
    <property type="match status" value="1"/>
</dbReference>
<protein>
    <submittedName>
        <fullName evidence="2">SAM-dependent methyltransferase</fullName>
    </submittedName>
</protein>
<feature type="domain" description="Methyltransferase" evidence="1">
    <location>
        <begin position="63"/>
        <end position="160"/>
    </location>
</feature>
<keyword evidence="3" id="KW-1185">Reference proteome</keyword>
<dbReference type="EMBL" id="BDQG01000001">
    <property type="protein sequence ID" value="GAW65230.1"/>
    <property type="molecule type" value="Genomic_DNA"/>
</dbReference>
<dbReference type="GO" id="GO:0008168">
    <property type="term" value="F:methyltransferase activity"/>
    <property type="evidence" value="ECO:0007669"/>
    <property type="project" value="UniProtKB-KW"/>
</dbReference>
<proteinExistence type="predicted"/>
<dbReference type="PANTHER" id="PTHR43591">
    <property type="entry name" value="METHYLTRANSFERASE"/>
    <property type="match status" value="1"/>
</dbReference>
<dbReference type="Proteomes" id="UP000194153">
    <property type="component" value="Unassembled WGS sequence"/>
</dbReference>
<evidence type="ECO:0000313" key="2">
    <source>
        <dbReference type="EMBL" id="GAW65230.1"/>
    </source>
</evidence>
<dbReference type="Pfam" id="PF13649">
    <property type="entry name" value="Methyltransf_25"/>
    <property type="match status" value="1"/>
</dbReference>
<dbReference type="InterPro" id="IPR029063">
    <property type="entry name" value="SAM-dependent_MTases_sf"/>
</dbReference>
<keyword evidence="2" id="KW-0489">Methyltransferase</keyword>
<keyword evidence="2" id="KW-0808">Transferase</keyword>
<dbReference type="RefSeq" id="WP_085811650.1">
    <property type="nucleotide sequence ID" value="NZ_BDQG01000001.1"/>
</dbReference>
<reference evidence="3" key="2">
    <citation type="submission" date="2017-05" db="EMBL/GenBank/DDBJ databases">
        <title>Draft genome sequence of Geobacter pelophilus, a iron(III)-reducing bacteria.</title>
        <authorList>
            <person name="Aoyagi T."/>
            <person name="Koike H."/>
            <person name="Morita T."/>
            <person name="Sato Y."/>
            <person name="Habe H."/>
            <person name="Hori T."/>
        </authorList>
    </citation>
    <scope>NUCLEOTIDE SEQUENCE [LARGE SCALE GENOMIC DNA]</scope>
    <source>
        <strain evidence="3">Drf2</strain>
    </source>
</reference>
<dbReference type="PANTHER" id="PTHR43591:SF24">
    <property type="entry name" value="2-METHOXY-6-POLYPRENYL-1,4-BENZOQUINOL METHYLASE, MITOCHONDRIAL"/>
    <property type="match status" value="1"/>
</dbReference>
<dbReference type="SUPFAM" id="SSF53335">
    <property type="entry name" value="S-adenosyl-L-methionine-dependent methyltransferases"/>
    <property type="match status" value="1"/>
</dbReference>
<comment type="caution">
    <text evidence="2">The sequence shown here is derived from an EMBL/GenBank/DDBJ whole genome shotgun (WGS) entry which is preliminary data.</text>
</comment>
<dbReference type="Gene3D" id="3.40.50.150">
    <property type="entry name" value="Vaccinia Virus protein VP39"/>
    <property type="match status" value="1"/>
</dbReference>
<dbReference type="InterPro" id="IPR041698">
    <property type="entry name" value="Methyltransf_25"/>
</dbReference>
<evidence type="ECO:0000259" key="1">
    <source>
        <dbReference type="Pfam" id="PF13649"/>
    </source>
</evidence>
<gene>
    <name evidence="2" type="ORF">GPEL0_01f0009</name>
</gene>
<evidence type="ECO:0000313" key="3">
    <source>
        <dbReference type="Proteomes" id="UP000194153"/>
    </source>
</evidence>
<name>A0ABQ0MDL2_9BACT</name>
<reference evidence="2 3" key="1">
    <citation type="submission" date="2017-04" db="EMBL/GenBank/DDBJ databases">
        <authorList>
            <consortium name="Geobacter pelophilus Genome Sequencing"/>
            <person name="Aoyagi T."/>
            <person name="Koike H."/>
            <person name="Hori T."/>
        </authorList>
    </citation>
    <scope>NUCLEOTIDE SEQUENCE [LARGE SCALE GENOMIC DNA]</scope>
    <source>
        <strain evidence="2 3">Drf2</strain>
    </source>
</reference>